<sequence>MSGLPETFSHTTSNMEWVNTQRVVQYRCTTRRSFHNQDQDNPEKNEEDVFAHHVSDADAASAVELALRYIEQHTAATSNDVMFMPLWSNIGSSSRFSCFRRKRR</sequence>
<dbReference type="EMBL" id="BGPR01064181">
    <property type="protein sequence ID" value="GBO39226.1"/>
    <property type="molecule type" value="Genomic_DNA"/>
</dbReference>
<gene>
    <name evidence="1" type="ORF">AVEN_215_1</name>
</gene>
<dbReference type="Proteomes" id="UP000499080">
    <property type="component" value="Unassembled WGS sequence"/>
</dbReference>
<keyword evidence="2" id="KW-1185">Reference proteome</keyword>
<name>A0A4Y2WR63_ARAVE</name>
<evidence type="ECO:0000313" key="1">
    <source>
        <dbReference type="EMBL" id="GBO39226.1"/>
    </source>
</evidence>
<organism evidence="1 2">
    <name type="scientific">Araneus ventricosus</name>
    <name type="common">Orbweaver spider</name>
    <name type="synonym">Epeira ventricosa</name>
    <dbReference type="NCBI Taxonomy" id="182803"/>
    <lineage>
        <taxon>Eukaryota</taxon>
        <taxon>Metazoa</taxon>
        <taxon>Ecdysozoa</taxon>
        <taxon>Arthropoda</taxon>
        <taxon>Chelicerata</taxon>
        <taxon>Arachnida</taxon>
        <taxon>Araneae</taxon>
        <taxon>Araneomorphae</taxon>
        <taxon>Entelegynae</taxon>
        <taxon>Araneoidea</taxon>
        <taxon>Araneidae</taxon>
        <taxon>Araneus</taxon>
    </lineage>
</organism>
<evidence type="ECO:0000313" key="2">
    <source>
        <dbReference type="Proteomes" id="UP000499080"/>
    </source>
</evidence>
<accession>A0A4Y2WR63</accession>
<reference evidence="1 2" key="1">
    <citation type="journal article" date="2019" name="Sci. Rep.">
        <title>Orb-weaving spider Araneus ventricosus genome elucidates the spidroin gene catalogue.</title>
        <authorList>
            <person name="Kono N."/>
            <person name="Nakamura H."/>
            <person name="Ohtoshi R."/>
            <person name="Moran D.A.P."/>
            <person name="Shinohara A."/>
            <person name="Yoshida Y."/>
            <person name="Fujiwara M."/>
            <person name="Mori M."/>
            <person name="Tomita M."/>
            <person name="Arakawa K."/>
        </authorList>
    </citation>
    <scope>NUCLEOTIDE SEQUENCE [LARGE SCALE GENOMIC DNA]</scope>
</reference>
<comment type="caution">
    <text evidence="1">The sequence shown here is derived from an EMBL/GenBank/DDBJ whole genome shotgun (WGS) entry which is preliminary data.</text>
</comment>
<proteinExistence type="predicted"/>
<protein>
    <submittedName>
        <fullName evidence="1">Uncharacterized protein</fullName>
    </submittedName>
</protein>
<dbReference type="AlphaFoldDB" id="A0A4Y2WR63"/>